<dbReference type="InterPro" id="IPR038772">
    <property type="entry name" value="Sph/SMPD2-like"/>
</dbReference>
<dbReference type="InterPro" id="IPR005135">
    <property type="entry name" value="Endo/exonuclease/phosphatase"/>
</dbReference>
<dbReference type="SUPFAM" id="SSF56219">
    <property type="entry name" value="DNase I-like"/>
    <property type="match status" value="1"/>
</dbReference>
<evidence type="ECO:0000256" key="3">
    <source>
        <dbReference type="ARBA" id="ARBA00022801"/>
    </source>
</evidence>
<protein>
    <recommendedName>
        <fullName evidence="5">Endonuclease/exonuclease/phosphatase domain-containing protein</fullName>
    </recommendedName>
</protein>
<feature type="domain" description="Endonuclease/exonuclease/phosphatase" evidence="5">
    <location>
        <begin position="39"/>
        <end position="306"/>
    </location>
</feature>
<evidence type="ECO:0000256" key="1">
    <source>
        <dbReference type="ARBA" id="ARBA00006335"/>
    </source>
</evidence>
<dbReference type="NCBIfam" id="TIGR03395">
    <property type="entry name" value="sphingomy"/>
    <property type="match status" value="1"/>
</dbReference>
<dbReference type="Gene3D" id="3.60.10.10">
    <property type="entry name" value="Endonuclease/exonuclease/phosphatase"/>
    <property type="match status" value="1"/>
</dbReference>
<accession>A0A0K1JFK6</accession>
<sequence>MNSRTVVGLAAALAASVSLTAPSASADVPPPAPPLRVLTHNVMMLPSIVGGNYANETRAAMIASSDYVKGYDVAIFEEAFDNGPSETLKTGLSRQYPYQTPVLGRSKSGWDQTLGAYSALTPEDGGVTVVSKWPITRKVQYVYKQGCGADWFSNKGFVYVELKVNGRKVHVVGSHAQADDSLCSDAPSVRRSQFAELDAFLDGLHIPASESVVMAGDLNVVKASAEYPSMLQALDATAPAAYKGHPYSWDPKSNSLNANRYPDDAPQYLDYVLFRRGHASSTTWSNTVLTPTSPPWSSGGTTYTDHYPVAAHG</sequence>
<keyword evidence="2 4" id="KW-0732">Signal</keyword>
<name>A0A0K1JFK6_9MICO</name>
<dbReference type="PATRIC" id="fig|571913.6.peg.1172"/>
<evidence type="ECO:0000256" key="4">
    <source>
        <dbReference type="SAM" id="SignalP"/>
    </source>
</evidence>
<feature type="signal peptide" evidence="4">
    <location>
        <begin position="1"/>
        <end position="26"/>
    </location>
</feature>
<reference evidence="6 7" key="1">
    <citation type="submission" date="2015-03" db="EMBL/GenBank/DDBJ databases">
        <title>Luteipulveratus halotolerans sp. nov., a novel actinobacterium (Dermacoccaceae) from Sarawak, Malaysia.</title>
        <authorList>
            <person name="Juboi H."/>
            <person name="Basik A."/>
            <person name="Shamsul S.S."/>
            <person name="Arnold P."/>
            <person name="Schmitt E.K."/>
            <person name="Sanglier J.-J."/>
            <person name="Yeo T."/>
        </authorList>
    </citation>
    <scope>NUCLEOTIDE SEQUENCE [LARGE SCALE GENOMIC DNA]</scope>
    <source>
        <strain evidence="6 7">MN07-A0370</strain>
    </source>
</reference>
<evidence type="ECO:0000259" key="5">
    <source>
        <dbReference type="Pfam" id="PF03372"/>
    </source>
</evidence>
<dbReference type="PANTHER" id="PTHR16320:SF23">
    <property type="entry name" value="SPHINGOMYELINASE C 1"/>
    <property type="match status" value="1"/>
</dbReference>
<dbReference type="OrthoDB" id="338539at2"/>
<keyword evidence="7" id="KW-1185">Reference proteome</keyword>
<proteinExistence type="inferred from homology"/>
<dbReference type="AlphaFoldDB" id="A0A0K1JFK6"/>
<dbReference type="PANTHER" id="PTHR16320">
    <property type="entry name" value="SPHINGOMYELINASE FAMILY MEMBER"/>
    <property type="match status" value="1"/>
</dbReference>
<evidence type="ECO:0000313" key="6">
    <source>
        <dbReference type="EMBL" id="AKU15486.1"/>
    </source>
</evidence>
<organism evidence="6 7">
    <name type="scientific">Luteipulveratus mongoliensis</name>
    <dbReference type="NCBI Taxonomy" id="571913"/>
    <lineage>
        <taxon>Bacteria</taxon>
        <taxon>Bacillati</taxon>
        <taxon>Actinomycetota</taxon>
        <taxon>Actinomycetes</taxon>
        <taxon>Micrococcales</taxon>
        <taxon>Dermacoccaceae</taxon>
        <taxon>Luteipulveratus</taxon>
    </lineage>
</organism>
<evidence type="ECO:0000313" key="7">
    <source>
        <dbReference type="Proteomes" id="UP000066480"/>
    </source>
</evidence>
<evidence type="ECO:0000256" key="2">
    <source>
        <dbReference type="ARBA" id="ARBA00022729"/>
    </source>
</evidence>
<dbReference type="Proteomes" id="UP000066480">
    <property type="component" value="Chromosome"/>
</dbReference>
<comment type="similarity">
    <text evidence="1">Belongs to the neutral sphingomyelinase family.</text>
</comment>
<dbReference type="InterPro" id="IPR017766">
    <property type="entry name" value="Sphingomyelinase/PLipase_C"/>
</dbReference>
<dbReference type="GO" id="GO:0004767">
    <property type="term" value="F:sphingomyelin phosphodiesterase activity"/>
    <property type="evidence" value="ECO:0007669"/>
    <property type="project" value="InterPro"/>
</dbReference>
<dbReference type="GO" id="GO:0005576">
    <property type="term" value="C:extracellular region"/>
    <property type="evidence" value="ECO:0007669"/>
    <property type="project" value="InterPro"/>
</dbReference>
<keyword evidence="3" id="KW-0378">Hydrolase</keyword>
<dbReference type="CDD" id="cd09078">
    <property type="entry name" value="nSMase"/>
    <property type="match status" value="1"/>
</dbReference>
<dbReference type="Pfam" id="PF03372">
    <property type="entry name" value="Exo_endo_phos"/>
    <property type="match status" value="1"/>
</dbReference>
<dbReference type="RefSeq" id="WP_052590390.1">
    <property type="nucleotide sequence ID" value="NZ_CP011112.1"/>
</dbReference>
<feature type="chain" id="PRO_5005461806" description="Endonuclease/exonuclease/phosphatase domain-containing protein" evidence="4">
    <location>
        <begin position="27"/>
        <end position="313"/>
    </location>
</feature>
<dbReference type="KEGG" id="lmoi:VV02_05750"/>
<dbReference type="InterPro" id="IPR036691">
    <property type="entry name" value="Endo/exonu/phosph_ase_sf"/>
</dbReference>
<dbReference type="STRING" id="571913.VV02_05750"/>
<dbReference type="EMBL" id="CP011112">
    <property type="protein sequence ID" value="AKU15486.1"/>
    <property type="molecule type" value="Genomic_DNA"/>
</dbReference>
<gene>
    <name evidence="6" type="ORF">VV02_05750</name>
</gene>